<organism evidence="3 4">
    <name type="scientific">Delftia acidovorans</name>
    <name type="common">Pseudomonas acidovorans</name>
    <name type="synonym">Comamonas acidovorans</name>
    <dbReference type="NCBI Taxonomy" id="80866"/>
    <lineage>
        <taxon>Bacteria</taxon>
        <taxon>Pseudomonadati</taxon>
        <taxon>Pseudomonadota</taxon>
        <taxon>Betaproteobacteria</taxon>
        <taxon>Burkholderiales</taxon>
        <taxon>Comamonadaceae</taxon>
        <taxon>Delftia</taxon>
    </lineage>
</organism>
<keyword evidence="3" id="KW-0378">Hydrolase</keyword>
<dbReference type="GO" id="GO:0016787">
    <property type="term" value="F:hydrolase activity"/>
    <property type="evidence" value="ECO:0007669"/>
    <property type="project" value="UniProtKB-KW"/>
</dbReference>
<dbReference type="PANTHER" id="PTHR37946:SF1">
    <property type="entry name" value="SLL1969 PROTEIN"/>
    <property type="match status" value="1"/>
</dbReference>
<keyword evidence="1" id="KW-0732">Signal</keyword>
<feature type="chain" id="PRO_5032418675" evidence="1">
    <location>
        <begin position="25"/>
        <end position="633"/>
    </location>
</feature>
<dbReference type="AlphaFoldDB" id="A0A7T2S3I1"/>
<accession>A0A7T2S3I1</accession>
<sequence>MNRVPPTVARCAMMLLVLACAGCAGVKVSSVSTQDYIAQRRGDVLTTGEPSAAASDTLAVLGLDVKGCRTATPSCISALRNGGGLDSERRLATLSEIWLLHALALQGHGPMDAHGRDMLLDAYLQSSRYAYAYLFFSPRSPGERSFEERQTQVRDYYNYAVQQAVTGLFERDRTAQAQADDGTPLQVGDWRIVPVIDGMRLPAGTPLPQELIPASTLTFRGLRSMYRRDGFGAELVAVMARRAIDGESPGKPYSEAPFPALTAILTFHGASLEQVLATHEARLTVYDPYRRDRINLGGASVPLAANFTSGYGLWLARSGFATQAIRNVLGRGDALAHPRIYLLQPYDPDRRIVVMLHGLASSPEAWINLANEVLGDEILRRGYQIWQVYYPTNAPMAYNHAEIRKALQDTLAHFDPQGRARASRDMVVIGHSMGGVLSRLMVSSSGDVLWNALQEKHDLSVRQIEQVQQQAGDMLSFEPFAGIGRAVFIAAPHRGTPFAENRLSRWLSNLITLPATVLHKFSRLHLTPRGSDRQDSGPFYIPNGVDNLSQNDPFIQLSAGMAISPQVPYHSIVANDRTDLPLQDSDDGLVPYRSAHLPGAASELVIPFKHSVQEAPKAIVEIRRILRLHLQSP</sequence>
<evidence type="ECO:0000313" key="3">
    <source>
        <dbReference type="EMBL" id="QPS08241.1"/>
    </source>
</evidence>
<dbReference type="RefSeq" id="WP_197955624.1">
    <property type="nucleotide sequence ID" value="NZ_CP065668.1"/>
</dbReference>
<evidence type="ECO:0000259" key="2">
    <source>
        <dbReference type="Pfam" id="PF12697"/>
    </source>
</evidence>
<feature type="signal peptide" evidence="1">
    <location>
        <begin position="1"/>
        <end position="24"/>
    </location>
</feature>
<evidence type="ECO:0000313" key="4">
    <source>
        <dbReference type="Proteomes" id="UP000594778"/>
    </source>
</evidence>
<dbReference type="PANTHER" id="PTHR37946">
    <property type="entry name" value="SLL1969 PROTEIN"/>
    <property type="match status" value="1"/>
</dbReference>
<dbReference type="Gene3D" id="3.40.50.1820">
    <property type="entry name" value="alpha/beta hydrolase"/>
    <property type="match status" value="1"/>
</dbReference>
<feature type="domain" description="AB hydrolase-1" evidence="2">
    <location>
        <begin position="353"/>
        <end position="573"/>
    </location>
</feature>
<dbReference type="Proteomes" id="UP000594778">
    <property type="component" value="Chromosome"/>
</dbReference>
<dbReference type="InterPro" id="IPR000073">
    <property type="entry name" value="AB_hydrolase_1"/>
</dbReference>
<proteinExistence type="predicted"/>
<dbReference type="EMBL" id="CP065668">
    <property type="protein sequence ID" value="QPS08241.1"/>
    <property type="molecule type" value="Genomic_DNA"/>
</dbReference>
<reference evidence="3 4" key="1">
    <citation type="submission" date="2020-12" db="EMBL/GenBank/DDBJ databases">
        <title>FDA dAtabase for Regulatory Grade micrObial Sequences (FDA-ARGOS): Supporting development and validation of Infectious Disease Dx tests.</title>
        <authorList>
            <person name="Sproer C."/>
            <person name="Gronow S."/>
            <person name="Severitt S."/>
            <person name="Schroder I."/>
            <person name="Tallon L."/>
            <person name="Sadzewicz L."/>
            <person name="Zhao X."/>
            <person name="Boylan J."/>
            <person name="Ott S."/>
            <person name="Bowen H."/>
            <person name="Vavikolanu K."/>
            <person name="Mehta A."/>
            <person name="Aluvathingal J."/>
            <person name="Nadendla S."/>
            <person name="Lowell S."/>
            <person name="Myers T."/>
            <person name="Yan Y."/>
            <person name="Sichtig H."/>
        </authorList>
    </citation>
    <scope>NUCLEOTIDE SEQUENCE [LARGE SCALE GENOMIC DNA]</scope>
    <source>
        <strain evidence="3 4">FDAARGOS_909</strain>
    </source>
</reference>
<gene>
    <name evidence="3" type="ORF">I6G66_28975</name>
</gene>
<protein>
    <submittedName>
        <fullName evidence="3">Alpha/beta fold hydrolase</fullName>
    </submittedName>
</protein>
<dbReference type="InterPro" id="IPR029058">
    <property type="entry name" value="AB_hydrolase_fold"/>
</dbReference>
<evidence type="ECO:0000256" key="1">
    <source>
        <dbReference type="SAM" id="SignalP"/>
    </source>
</evidence>
<dbReference type="Pfam" id="PF12697">
    <property type="entry name" value="Abhydrolase_6"/>
    <property type="match status" value="1"/>
</dbReference>
<name>A0A7T2S3I1_DELAC</name>
<dbReference type="SUPFAM" id="SSF53474">
    <property type="entry name" value="alpha/beta-Hydrolases"/>
    <property type="match status" value="1"/>
</dbReference>